<dbReference type="GO" id="GO:0006515">
    <property type="term" value="P:protein quality control for misfolded or incompletely synthesized proteins"/>
    <property type="evidence" value="ECO:0007669"/>
    <property type="project" value="TreeGrafter"/>
</dbReference>
<dbReference type="InterPro" id="IPR001915">
    <property type="entry name" value="Peptidase_M48"/>
</dbReference>
<keyword evidence="10" id="KW-0812">Transmembrane</keyword>
<dbReference type="Pfam" id="PF01435">
    <property type="entry name" value="Peptidase_M48"/>
    <property type="match status" value="1"/>
</dbReference>
<keyword evidence="10" id="KW-0472">Membrane</keyword>
<sequence>MKLVNCVLSQGRYFPKLNSSLLLLLKPSSKSLVRSSALNRTCEKRLAQLSGRNVSLYNASKQGLSESAFSGCLEKVGVDSLLGKSGSGHRLLTLTGRSEATHHHVLTSRVNRSIDLQAGLPHGQLRGFRTTPQHHVPPVFWILIKPVAKLGAILSGRSARKWWQAMPNEGRQKFWTRVRQKWYYIVLAAAGLSGAGFVYYKSHIEETPLTGRQRFIAVTHEQFMKIAQAEADGYLQTYEEKILSPKHPYYQRVQGVGDRLVASNPKMAELLGATSWKYYIIDDPSVVNAFVLPTGQVFVFTGIMDFAQNEDQLAIIIAHEMAHALLNHGIEQVSYVQLIDFLIITTMAAIWCVMPTDGISFITQWFYGKFINIMLHMPYSRMLEKEADKVGLQLAAKACYDVREATVFWARMGLNEDITEDDKIPEWLSTHPSHKKRVDFFDHLVPQAVQIREEAKCPLLPTTDPRETIKELSSLVDNHQTAKKTGQNLSRVQVRGPFAPKAS</sequence>
<reference evidence="12 13" key="1">
    <citation type="submission" date="2024-02" db="EMBL/GenBank/DDBJ databases">
        <title>Chromosome-scale genome assembly of the rough periwinkle Littorina saxatilis.</title>
        <authorList>
            <person name="De Jode A."/>
            <person name="Faria R."/>
            <person name="Formenti G."/>
            <person name="Sims Y."/>
            <person name="Smith T.P."/>
            <person name="Tracey A."/>
            <person name="Wood J.M.D."/>
            <person name="Zagrodzka Z.B."/>
            <person name="Johannesson K."/>
            <person name="Butlin R.K."/>
            <person name="Leder E.H."/>
        </authorList>
    </citation>
    <scope>NUCLEOTIDE SEQUENCE [LARGE SCALE GENOMIC DNA]</scope>
    <source>
        <strain evidence="12">Snail1</strain>
        <tissue evidence="12">Muscle</tissue>
    </source>
</reference>
<accession>A0AAN9B7R3</accession>
<evidence type="ECO:0000256" key="10">
    <source>
        <dbReference type="SAM" id="Phobius"/>
    </source>
</evidence>
<dbReference type="Gene3D" id="3.30.2010.10">
    <property type="entry name" value="Metalloproteases ('zincins'), catalytic domain"/>
    <property type="match status" value="1"/>
</dbReference>
<evidence type="ECO:0000256" key="1">
    <source>
        <dbReference type="ARBA" id="ARBA00001947"/>
    </source>
</evidence>
<keyword evidence="2" id="KW-0645">Protease</keyword>
<evidence type="ECO:0000256" key="5">
    <source>
        <dbReference type="ARBA" id="ARBA00022833"/>
    </source>
</evidence>
<evidence type="ECO:0000313" key="13">
    <source>
        <dbReference type="Proteomes" id="UP001374579"/>
    </source>
</evidence>
<evidence type="ECO:0000313" key="12">
    <source>
        <dbReference type="EMBL" id="KAK7100793.1"/>
    </source>
</evidence>
<dbReference type="AlphaFoldDB" id="A0AAN9B7R3"/>
<dbReference type="PANTHER" id="PTHR22726:SF1">
    <property type="entry name" value="METALLOENDOPEPTIDASE OMA1, MITOCHONDRIAL"/>
    <property type="match status" value="1"/>
</dbReference>
<comment type="cofactor">
    <cofactor evidence="1">
        <name>Zn(2+)</name>
        <dbReference type="ChEBI" id="CHEBI:29105"/>
    </cofactor>
</comment>
<dbReference type="PANTHER" id="PTHR22726">
    <property type="entry name" value="METALLOENDOPEPTIDASE OMA1"/>
    <property type="match status" value="1"/>
</dbReference>
<comment type="caution">
    <text evidence="12">The sequence shown here is derived from an EMBL/GenBank/DDBJ whole genome shotgun (WGS) entry which is preliminary data.</text>
</comment>
<evidence type="ECO:0000256" key="8">
    <source>
        <dbReference type="ARBA" id="ARBA00040360"/>
    </source>
</evidence>
<keyword evidence="5" id="KW-0862">Zinc</keyword>
<gene>
    <name evidence="12" type="ORF">V1264_023675</name>
</gene>
<dbReference type="GO" id="GO:0005743">
    <property type="term" value="C:mitochondrial inner membrane"/>
    <property type="evidence" value="ECO:0007669"/>
    <property type="project" value="TreeGrafter"/>
</dbReference>
<evidence type="ECO:0000259" key="11">
    <source>
        <dbReference type="Pfam" id="PF01435"/>
    </source>
</evidence>
<feature type="transmembrane region" description="Helical" evidence="10">
    <location>
        <begin position="182"/>
        <end position="200"/>
    </location>
</feature>
<protein>
    <recommendedName>
        <fullName evidence="8">Metalloendopeptidase OMA1, mitochondrial</fullName>
    </recommendedName>
    <alternativeName>
        <fullName evidence="9">Overlapping with the m-AAA protease 1 homolog</fullName>
    </alternativeName>
</protein>
<feature type="domain" description="Peptidase M48" evidence="11">
    <location>
        <begin position="267"/>
        <end position="442"/>
    </location>
</feature>
<proteinExistence type="inferred from homology"/>
<evidence type="ECO:0000256" key="7">
    <source>
        <dbReference type="ARBA" id="ARBA00038233"/>
    </source>
</evidence>
<evidence type="ECO:0000256" key="6">
    <source>
        <dbReference type="ARBA" id="ARBA00023049"/>
    </source>
</evidence>
<dbReference type="GO" id="GO:0046872">
    <property type="term" value="F:metal ion binding"/>
    <property type="evidence" value="ECO:0007669"/>
    <property type="project" value="UniProtKB-KW"/>
</dbReference>
<keyword evidence="4" id="KW-0378">Hydrolase</keyword>
<name>A0AAN9B7R3_9CAEN</name>
<keyword evidence="10" id="KW-1133">Transmembrane helix</keyword>
<evidence type="ECO:0000256" key="9">
    <source>
        <dbReference type="ARBA" id="ARBA00042978"/>
    </source>
</evidence>
<dbReference type="GO" id="GO:0034982">
    <property type="term" value="P:mitochondrial protein processing"/>
    <property type="evidence" value="ECO:0007669"/>
    <property type="project" value="TreeGrafter"/>
</dbReference>
<evidence type="ECO:0000256" key="3">
    <source>
        <dbReference type="ARBA" id="ARBA00022723"/>
    </source>
</evidence>
<dbReference type="GO" id="GO:0004222">
    <property type="term" value="F:metalloendopeptidase activity"/>
    <property type="evidence" value="ECO:0007669"/>
    <property type="project" value="InterPro"/>
</dbReference>
<dbReference type="Proteomes" id="UP001374579">
    <property type="component" value="Unassembled WGS sequence"/>
</dbReference>
<dbReference type="InterPro" id="IPR051156">
    <property type="entry name" value="Mito/Outer_Membr_Metalloprot"/>
</dbReference>
<dbReference type="CDD" id="cd07331">
    <property type="entry name" value="M48C_Oma1_like"/>
    <property type="match status" value="1"/>
</dbReference>
<evidence type="ECO:0000256" key="2">
    <source>
        <dbReference type="ARBA" id="ARBA00022670"/>
    </source>
</evidence>
<keyword evidence="13" id="KW-1185">Reference proteome</keyword>
<keyword evidence="6" id="KW-0482">Metalloprotease</keyword>
<comment type="similarity">
    <text evidence="7">Belongs to the peptidase M48 family.</text>
</comment>
<keyword evidence="3" id="KW-0479">Metal-binding</keyword>
<organism evidence="12 13">
    <name type="scientific">Littorina saxatilis</name>
    <dbReference type="NCBI Taxonomy" id="31220"/>
    <lineage>
        <taxon>Eukaryota</taxon>
        <taxon>Metazoa</taxon>
        <taxon>Spiralia</taxon>
        <taxon>Lophotrochozoa</taxon>
        <taxon>Mollusca</taxon>
        <taxon>Gastropoda</taxon>
        <taxon>Caenogastropoda</taxon>
        <taxon>Littorinimorpha</taxon>
        <taxon>Littorinoidea</taxon>
        <taxon>Littorinidae</taxon>
        <taxon>Littorina</taxon>
    </lineage>
</organism>
<evidence type="ECO:0000256" key="4">
    <source>
        <dbReference type="ARBA" id="ARBA00022801"/>
    </source>
</evidence>
<dbReference type="EMBL" id="JBAMIC010000011">
    <property type="protein sequence ID" value="KAK7100793.1"/>
    <property type="molecule type" value="Genomic_DNA"/>
</dbReference>